<name>A0AAW6B138_9BACL</name>
<dbReference type="AlphaFoldDB" id="A0AAW6B138"/>
<gene>
    <name evidence="1" type="ORF">PNO30_03840</name>
</gene>
<reference evidence="1" key="1">
    <citation type="submission" date="2023-08" db="EMBL/GenBank/DDBJ databases">
        <title>Dental plaque isolates bound by oral lectin ZG16B.</title>
        <authorList>
            <person name="Ghosh S."/>
        </authorList>
    </citation>
    <scope>NUCLEOTIDE SEQUENCE</scope>
    <source>
        <strain evidence="1">DP3_5B</strain>
    </source>
</reference>
<protein>
    <submittedName>
        <fullName evidence="1">Uncharacterized protein</fullName>
    </submittedName>
</protein>
<sequence length="67" mass="7852">MQKHNIKYITNRIFKKTSNHIPGKLQSQTNKERLEAKFLQAGIKDIKNKNLIDGEIILSNLEKKYNI</sequence>
<proteinExistence type="predicted"/>
<organism evidence="1 2">
    <name type="scientific">Gemella haemolysans</name>
    <dbReference type="NCBI Taxonomy" id="1379"/>
    <lineage>
        <taxon>Bacteria</taxon>
        <taxon>Bacillati</taxon>
        <taxon>Bacillota</taxon>
        <taxon>Bacilli</taxon>
        <taxon>Bacillales</taxon>
        <taxon>Gemellaceae</taxon>
        <taxon>Gemella</taxon>
    </lineage>
</organism>
<accession>A0AAW6B138</accession>
<dbReference type="EMBL" id="JAQMFS010000055">
    <property type="protein sequence ID" value="MDB6185912.1"/>
    <property type="molecule type" value="Genomic_DNA"/>
</dbReference>
<dbReference type="Proteomes" id="UP001212217">
    <property type="component" value="Unassembled WGS sequence"/>
</dbReference>
<comment type="caution">
    <text evidence="1">The sequence shown here is derived from an EMBL/GenBank/DDBJ whole genome shotgun (WGS) entry which is preliminary data.</text>
</comment>
<evidence type="ECO:0000313" key="1">
    <source>
        <dbReference type="EMBL" id="MDB6185912.1"/>
    </source>
</evidence>
<dbReference type="RefSeq" id="WP_271987225.1">
    <property type="nucleotide sequence ID" value="NZ_JAQMFS010000055.1"/>
</dbReference>
<evidence type="ECO:0000313" key="2">
    <source>
        <dbReference type="Proteomes" id="UP001212217"/>
    </source>
</evidence>